<dbReference type="PANTHER" id="PTHR43762">
    <property type="entry name" value="L-GULONOLACTONE OXIDASE"/>
    <property type="match status" value="1"/>
</dbReference>
<evidence type="ECO:0000256" key="1">
    <source>
        <dbReference type="ARBA" id="ARBA00022827"/>
    </source>
</evidence>
<keyword evidence="1" id="KW-0285">Flavoprotein</keyword>
<dbReference type="InterPro" id="IPR010031">
    <property type="entry name" value="FAD_lactone_oxidase-like"/>
</dbReference>
<evidence type="ECO:0000313" key="4">
    <source>
        <dbReference type="EMBL" id="MFD1003566.1"/>
    </source>
</evidence>
<feature type="domain" description="FAD-binding PCMH-type" evidence="3">
    <location>
        <begin position="12"/>
        <end position="177"/>
    </location>
</feature>
<dbReference type="InterPro" id="IPR007173">
    <property type="entry name" value="ALO_C"/>
</dbReference>
<name>A0ABW3KD79_9BACT</name>
<dbReference type="Gene3D" id="1.10.45.10">
    <property type="entry name" value="Vanillyl-alcohol Oxidase, Chain A, domain 4"/>
    <property type="match status" value="1"/>
</dbReference>
<protein>
    <submittedName>
        <fullName evidence="4">FAD-binding protein</fullName>
    </submittedName>
</protein>
<dbReference type="Proteomes" id="UP001597112">
    <property type="component" value="Unassembled WGS sequence"/>
</dbReference>
<dbReference type="RefSeq" id="WP_377586400.1">
    <property type="nucleotide sequence ID" value="NZ_JBHTKA010000016.1"/>
</dbReference>
<dbReference type="Gene3D" id="3.30.70.2530">
    <property type="match status" value="1"/>
</dbReference>
<dbReference type="PIRSF" id="PIRSF000136">
    <property type="entry name" value="LGO_GLO"/>
    <property type="match status" value="1"/>
</dbReference>
<keyword evidence="2" id="KW-0560">Oxidoreductase</keyword>
<dbReference type="InterPro" id="IPR016167">
    <property type="entry name" value="FAD-bd_PCMH_sub1"/>
</dbReference>
<dbReference type="InterPro" id="IPR016171">
    <property type="entry name" value="Vanillyl_alc_oxidase_C-sub2"/>
</dbReference>
<evidence type="ECO:0000256" key="2">
    <source>
        <dbReference type="ARBA" id="ARBA00023002"/>
    </source>
</evidence>
<dbReference type="PANTHER" id="PTHR43762:SF1">
    <property type="entry name" value="D-ARABINONO-1,4-LACTONE OXIDASE"/>
    <property type="match status" value="1"/>
</dbReference>
<dbReference type="Gene3D" id="3.30.43.10">
    <property type="entry name" value="Uridine Diphospho-n-acetylenolpyruvylglucosamine Reductase, domain 2"/>
    <property type="match status" value="1"/>
</dbReference>
<proteinExistence type="predicted"/>
<dbReference type="Pfam" id="PF01565">
    <property type="entry name" value="FAD_binding_4"/>
    <property type="match status" value="1"/>
</dbReference>
<sequence>MSQRITNWAGNFTYNTARIHYPRTIDEVCQIVKQCKQVRALGSRHSFNTIADSSEDLVSLEFMNAIAELDWLQHTITVEAGIKYGEVCEHLHHHGYALHNLASLPHISIVGAVATATHGSGLHNGNLATSVAALEFVNAAGEVVKLSRADGDIFHGAVVNLGALGIVTRITLDLVPAFDVQQYVYLNLPMQQLEENFITIMSAGYSVSLFTKFQNKTINEVWIKKQSDIPAHTMPSEFYRAKLATRNVHPIEEESAENCTDQLGVLGPWYDRLPHFKMGFKPSSGKELQSEYFIPVEHAYEAFMAVESLHEQITPYLFVSEVRTIKADDLWMSPCYKRDCLAIHFTWHQEVDAVMNLLPLIEAKLAPFNPAPHWGKLFTLSPEKIALRFERMADFKQLFKKHDPDGKFRNDFLRTYLP</sequence>
<dbReference type="Gene3D" id="3.30.70.2520">
    <property type="match status" value="1"/>
</dbReference>
<dbReference type="SUPFAM" id="SSF56176">
    <property type="entry name" value="FAD-binding/transporter-associated domain-like"/>
    <property type="match status" value="1"/>
</dbReference>
<keyword evidence="1" id="KW-0274">FAD</keyword>
<dbReference type="PROSITE" id="PS51387">
    <property type="entry name" value="FAD_PCMH"/>
    <property type="match status" value="1"/>
</dbReference>
<dbReference type="InterPro" id="IPR006094">
    <property type="entry name" value="Oxid_FAD_bind_N"/>
</dbReference>
<comment type="caution">
    <text evidence="4">The sequence shown here is derived from an EMBL/GenBank/DDBJ whole genome shotgun (WGS) entry which is preliminary data.</text>
</comment>
<dbReference type="InterPro" id="IPR036318">
    <property type="entry name" value="FAD-bd_PCMH-like_sf"/>
</dbReference>
<dbReference type="InterPro" id="IPR016166">
    <property type="entry name" value="FAD-bd_PCMH"/>
</dbReference>
<reference evidence="5" key="1">
    <citation type="journal article" date="2019" name="Int. J. Syst. Evol. Microbiol.">
        <title>The Global Catalogue of Microorganisms (GCM) 10K type strain sequencing project: providing services to taxonomists for standard genome sequencing and annotation.</title>
        <authorList>
            <consortium name="The Broad Institute Genomics Platform"/>
            <consortium name="The Broad Institute Genome Sequencing Center for Infectious Disease"/>
            <person name="Wu L."/>
            <person name="Ma J."/>
        </authorList>
    </citation>
    <scope>NUCLEOTIDE SEQUENCE [LARGE SCALE GENOMIC DNA]</scope>
    <source>
        <strain evidence="5">CCUG 58938</strain>
    </source>
</reference>
<dbReference type="EMBL" id="JBHTKA010000016">
    <property type="protein sequence ID" value="MFD1003566.1"/>
    <property type="molecule type" value="Genomic_DNA"/>
</dbReference>
<dbReference type="InterPro" id="IPR016169">
    <property type="entry name" value="FAD-bd_PCMH_sub2"/>
</dbReference>
<organism evidence="4 5">
    <name type="scientific">Ohtaekwangia kribbensis</name>
    <dbReference type="NCBI Taxonomy" id="688913"/>
    <lineage>
        <taxon>Bacteria</taxon>
        <taxon>Pseudomonadati</taxon>
        <taxon>Bacteroidota</taxon>
        <taxon>Cytophagia</taxon>
        <taxon>Cytophagales</taxon>
        <taxon>Fulvivirgaceae</taxon>
        <taxon>Ohtaekwangia</taxon>
    </lineage>
</organism>
<accession>A0ABW3KD79</accession>
<dbReference type="Pfam" id="PF04030">
    <property type="entry name" value="ALO"/>
    <property type="match status" value="1"/>
</dbReference>
<evidence type="ECO:0000313" key="5">
    <source>
        <dbReference type="Proteomes" id="UP001597112"/>
    </source>
</evidence>
<evidence type="ECO:0000259" key="3">
    <source>
        <dbReference type="PROSITE" id="PS51387"/>
    </source>
</evidence>
<keyword evidence="5" id="KW-1185">Reference proteome</keyword>
<dbReference type="Gene3D" id="3.30.465.10">
    <property type="match status" value="1"/>
</dbReference>
<gene>
    <name evidence="4" type="ORF">ACFQ21_29850</name>
</gene>